<feature type="compositionally biased region" description="Low complexity" evidence="1">
    <location>
        <begin position="113"/>
        <end position="235"/>
    </location>
</feature>
<evidence type="ECO:0000313" key="5">
    <source>
        <dbReference type="EMBL" id="KAE9348103.1"/>
    </source>
</evidence>
<proteinExistence type="predicted"/>
<name>A0A6A3NA46_9STRA</name>
<reference evidence="6 8" key="1">
    <citation type="submission" date="2018-09" db="EMBL/GenBank/DDBJ databases">
        <title>Genomic investigation of the strawberry pathogen Phytophthora fragariae indicates pathogenicity is determined by transcriptional variation in three key races.</title>
        <authorList>
            <person name="Adams T.M."/>
            <person name="Armitage A.D."/>
            <person name="Sobczyk M.K."/>
            <person name="Bates H.J."/>
            <person name="Dunwell J.M."/>
            <person name="Nellist C.F."/>
            <person name="Harrison R.J."/>
        </authorList>
    </citation>
    <scope>NUCLEOTIDE SEQUENCE [LARGE SCALE GENOMIC DNA]</scope>
    <source>
        <strain evidence="4 6">SCRP249</strain>
        <strain evidence="3 8">SCRP324</strain>
        <strain evidence="5 7">SCRP333</strain>
    </source>
</reference>
<dbReference type="AlphaFoldDB" id="A0A6A3NA46"/>
<evidence type="ECO:0000259" key="2">
    <source>
        <dbReference type="Pfam" id="PF24784"/>
    </source>
</evidence>
<gene>
    <name evidence="4" type="ORF">PR001_g6265</name>
    <name evidence="3" type="ORF">PR002_g17235</name>
    <name evidence="5" type="ORF">PR003_g6584</name>
</gene>
<evidence type="ECO:0000313" key="6">
    <source>
        <dbReference type="Proteomes" id="UP000429607"/>
    </source>
</evidence>
<accession>A0A6A3NA46</accession>
<feature type="region of interest" description="Disordered" evidence="1">
    <location>
        <begin position="113"/>
        <end position="252"/>
    </location>
</feature>
<feature type="domain" description="Temptin Cys/Cys disulfide" evidence="2">
    <location>
        <begin position="22"/>
        <end position="110"/>
    </location>
</feature>
<organism evidence="4 6">
    <name type="scientific">Phytophthora rubi</name>
    <dbReference type="NCBI Taxonomy" id="129364"/>
    <lineage>
        <taxon>Eukaryota</taxon>
        <taxon>Sar</taxon>
        <taxon>Stramenopiles</taxon>
        <taxon>Oomycota</taxon>
        <taxon>Peronosporomycetes</taxon>
        <taxon>Peronosporales</taxon>
        <taxon>Peronosporaceae</taxon>
        <taxon>Phytophthora</taxon>
    </lineage>
</organism>
<dbReference type="Proteomes" id="UP000434957">
    <property type="component" value="Unassembled WGS sequence"/>
</dbReference>
<dbReference type="PANTHER" id="PTHR34737">
    <property type="entry name" value="EF-HAND DOMAIN-CONTAINING PROTEIN"/>
    <property type="match status" value="1"/>
</dbReference>
<dbReference type="OrthoDB" id="128983at2759"/>
<dbReference type="PANTHER" id="PTHR34737:SF2">
    <property type="entry name" value="EF-HAND DOMAIN-CONTAINING PROTEIN"/>
    <property type="match status" value="1"/>
</dbReference>
<evidence type="ECO:0000313" key="4">
    <source>
        <dbReference type="EMBL" id="KAE9042280.1"/>
    </source>
</evidence>
<sequence>MQIHLAVAAAALTIASTMNSVHGLAKYLNELPNGSSFQQALGHPGDDSSKTSDFAQAFAAAGHTWSKTLCEAKFPGSSMTNGAAFGDPCCTWKKGGKPDFTVTAFTTTPGKATTCAAKGGSSSTSSAAGTSSGASDATKGASDVTKGATSASSSTGSSATGAADATNGGATTESSSTGSSASGAANATKGGVTTEISGTGSSATGASETGASATGASAAGASKGSPWGSTPSAPTSGGGCAAKSAKARALRR</sequence>
<evidence type="ECO:0000256" key="1">
    <source>
        <dbReference type="SAM" id="MobiDB-lite"/>
    </source>
</evidence>
<dbReference type="InterPro" id="IPR057626">
    <property type="entry name" value="S-S_Temptin"/>
</dbReference>
<dbReference type="Proteomes" id="UP000435112">
    <property type="component" value="Unassembled WGS sequence"/>
</dbReference>
<dbReference type="Pfam" id="PF24784">
    <property type="entry name" value="Temptin_C"/>
    <property type="match status" value="1"/>
</dbReference>
<evidence type="ECO:0000313" key="8">
    <source>
        <dbReference type="Proteomes" id="UP000435112"/>
    </source>
</evidence>
<comment type="caution">
    <text evidence="4">The sequence shown here is derived from an EMBL/GenBank/DDBJ whole genome shotgun (WGS) entry which is preliminary data.</text>
</comment>
<dbReference type="EMBL" id="QXFV01000291">
    <property type="protein sequence ID" value="KAE9042280.1"/>
    <property type="molecule type" value="Genomic_DNA"/>
</dbReference>
<dbReference type="InterPro" id="IPR055313">
    <property type="entry name" value="Temptin-like"/>
</dbReference>
<protein>
    <recommendedName>
        <fullName evidence="2">Temptin Cys/Cys disulfide domain-containing protein</fullName>
    </recommendedName>
</protein>
<evidence type="ECO:0000313" key="7">
    <source>
        <dbReference type="Proteomes" id="UP000434957"/>
    </source>
</evidence>
<evidence type="ECO:0000313" key="3">
    <source>
        <dbReference type="EMBL" id="KAE9003786.1"/>
    </source>
</evidence>
<dbReference type="Proteomes" id="UP000429607">
    <property type="component" value="Unassembled WGS sequence"/>
</dbReference>
<dbReference type="EMBL" id="QXFU01001373">
    <property type="protein sequence ID" value="KAE9003786.1"/>
    <property type="molecule type" value="Genomic_DNA"/>
</dbReference>
<dbReference type="EMBL" id="QXFT01000295">
    <property type="protein sequence ID" value="KAE9348103.1"/>
    <property type="molecule type" value="Genomic_DNA"/>
</dbReference>
<keyword evidence="7" id="KW-1185">Reference proteome</keyword>